<dbReference type="Pfam" id="PF13715">
    <property type="entry name" value="CarbopepD_reg_2"/>
    <property type="match status" value="1"/>
</dbReference>
<proteinExistence type="predicted"/>
<protein>
    <recommendedName>
        <fullName evidence="3">Carboxypeptidase-like regulatory domain-containing protein</fullName>
    </recommendedName>
</protein>
<dbReference type="RefSeq" id="WP_344980681.1">
    <property type="nucleotide sequence ID" value="NZ_BAABFN010000020.1"/>
</dbReference>
<dbReference type="InterPro" id="IPR008969">
    <property type="entry name" value="CarboxyPept-like_regulatory"/>
</dbReference>
<name>A0ABP8G4T6_9BACT</name>
<accession>A0ABP8G4T6</accession>
<keyword evidence="2" id="KW-1185">Reference proteome</keyword>
<sequence length="586" mass="63952">MRHRPRLILLLTGLCCFALPLRAQQLLGRKISLTLSGRPLKTILAAMAQKGGFYFSYNSNSLPGDSVTGIDLHNQTVRQGLDGLLGEDYEYRETGGYIIIRPRVYNGEAYTISGYVTDKTTGEKIPSASVYEKRQLVAVLTDERGFYRLRLRHRHAHTLLTVSRMGYNDTVLSLPAGSNLRQDIAISPLRFVYLRPVTITPYSKIEGTRLGRFFLSSRQKVQDINLSRFFADKPFQYSLVPGLGTHGELSAQVVNKFSFNILGGYTAGVNGFELGGLFNVDKKDVQYVQVAGLFNTVGGGVRGFQLGGLQNQVLSAVSGVQVAGLDNTVKEAVNGFQLGGLFNTDKKDLQFAQVAGLFNIVGGGARGFQLGGVFNHVSGDFSGFRGAGIGNITLGGSRGLQFAGIFNRSRYQEGVQIAPVNIADSATGYSFGLVTLSRNGYRRLSLSWNETLDINLAFKSGNKHLYNIVLAGANADMQRNKAFSFGYGLGNTFSLGTRLAFITELTGQAVYTGSWKNMPFLTRLQPALEWRLGRDVAVFAGPAFSVFFPDATPPGDGYSKIIPAHSLFITRHARGWWGMQAGISLF</sequence>
<evidence type="ECO:0000313" key="1">
    <source>
        <dbReference type="EMBL" id="GAA4317371.1"/>
    </source>
</evidence>
<dbReference type="EMBL" id="BAABFN010000020">
    <property type="protein sequence ID" value="GAA4317371.1"/>
    <property type="molecule type" value="Genomic_DNA"/>
</dbReference>
<reference evidence="2" key="1">
    <citation type="journal article" date="2019" name="Int. J. Syst. Evol. Microbiol.">
        <title>The Global Catalogue of Microorganisms (GCM) 10K type strain sequencing project: providing services to taxonomists for standard genome sequencing and annotation.</title>
        <authorList>
            <consortium name="The Broad Institute Genomics Platform"/>
            <consortium name="The Broad Institute Genome Sequencing Center for Infectious Disease"/>
            <person name="Wu L."/>
            <person name="Ma J."/>
        </authorList>
    </citation>
    <scope>NUCLEOTIDE SEQUENCE [LARGE SCALE GENOMIC DNA]</scope>
    <source>
        <strain evidence="2">JCM 17664</strain>
    </source>
</reference>
<evidence type="ECO:0008006" key="3">
    <source>
        <dbReference type="Google" id="ProtNLM"/>
    </source>
</evidence>
<comment type="caution">
    <text evidence="1">The sequence shown here is derived from an EMBL/GenBank/DDBJ whole genome shotgun (WGS) entry which is preliminary data.</text>
</comment>
<gene>
    <name evidence="1" type="ORF">GCM10023143_29400</name>
</gene>
<dbReference type="Proteomes" id="UP001501207">
    <property type="component" value="Unassembled WGS sequence"/>
</dbReference>
<evidence type="ECO:0000313" key="2">
    <source>
        <dbReference type="Proteomes" id="UP001501207"/>
    </source>
</evidence>
<organism evidence="1 2">
    <name type="scientific">Compostibacter hankyongensis</name>
    <dbReference type="NCBI Taxonomy" id="1007089"/>
    <lineage>
        <taxon>Bacteria</taxon>
        <taxon>Pseudomonadati</taxon>
        <taxon>Bacteroidota</taxon>
        <taxon>Chitinophagia</taxon>
        <taxon>Chitinophagales</taxon>
        <taxon>Chitinophagaceae</taxon>
        <taxon>Compostibacter</taxon>
    </lineage>
</organism>
<dbReference type="SUPFAM" id="SSF49464">
    <property type="entry name" value="Carboxypeptidase regulatory domain-like"/>
    <property type="match status" value="1"/>
</dbReference>
<dbReference type="Gene3D" id="2.60.40.1120">
    <property type="entry name" value="Carboxypeptidase-like, regulatory domain"/>
    <property type="match status" value="1"/>
</dbReference>